<reference evidence="1 2" key="1">
    <citation type="submission" date="2018-11" db="EMBL/GenBank/DDBJ databases">
        <authorList>
            <consortium name="Pathogen Informatics"/>
        </authorList>
    </citation>
    <scope>NUCLEOTIDE SEQUENCE [LARGE SCALE GENOMIC DNA]</scope>
    <source>
        <strain evidence="1 2">Zambia</strain>
    </source>
</reference>
<feature type="non-terminal residue" evidence="1">
    <location>
        <position position="196"/>
    </location>
</feature>
<proteinExistence type="predicted"/>
<dbReference type="EMBL" id="UZAI01012817">
    <property type="protein sequence ID" value="VDP10467.1"/>
    <property type="molecule type" value="Genomic_DNA"/>
</dbReference>
<evidence type="ECO:0000313" key="2">
    <source>
        <dbReference type="Proteomes" id="UP000277204"/>
    </source>
</evidence>
<accession>A0A183MDI6</accession>
<evidence type="ECO:0000313" key="1">
    <source>
        <dbReference type="EMBL" id="VDP10467.1"/>
    </source>
</evidence>
<dbReference type="Proteomes" id="UP000277204">
    <property type="component" value="Unassembled WGS sequence"/>
</dbReference>
<protein>
    <submittedName>
        <fullName evidence="1">Uncharacterized protein</fullName>
    </submittedName>
</protein>
<organism evidence="1 2">
    <name type="scientific">Schistosoma margrebowiei</name>
    <dbReference type="NCBI Taxonomy" id="48269"/>
    <lineage>
        <taxon>Eukaryota</taxon>
        <taxon>Metazoa</taxon>
        <taxon>Spiralia</taxon>
        <taxon>Lophotrochozoa</taxon>
        <taxon>Platyhelminthes</taxon>
        <taxon>Trematoda</taxon>
        <taxon>Digenea</taxon>
        <taxon>Strigeidida</taxon>
        <taxon>Schistosomatoidea</taxon>
        <taxon>Schistosomatidae</taxon>
        <taxon>Schistosoma</taxon>
    </lineage>
</organism>
<keyword evidence="2" id="KW-1185">Reference proteome</keyword>
<name>A0A183MDI6_9TREM</name>
<gene>
    <name evidence="1" type="ORF">SMRZ_LOCUS14112</name>
</gene>
<sequence>MHVLSFVITNHTCHKYVRLHYLYFISVIVYKIKKLCISMSIVFSWYSSCRPGSLSLNSVKEQLIIAEQLPIQLTTITNVQLICEKAEKYEKQFGLFARLLLQNISLSSSSLDEYNRNTFQQEQCYTEVKQKKEEEANYTVNNDNNQCTMDQEILDEVGLGSVNSTPINWQSYFNTLEDSIQDCVIKFPQNDSIRKL</sequence>
<dbReference type="AlphaFoldDB" id="A0A183MDI6"/>